<name>A0A6G1Q2R1_CHAAH</name>
<organism evidence="1 2">
    <name type="scientific">Channa argus</name>
    <name type="common">Northern snakehead</name>
    <name type="synonym">Ophicephalus argus</name>
    <dbReference type="NCBI Taxonomy" id="215402"/>
    <lineage>
        <taxon>Eukaryota</taxon>
        <taxon>Metazoa</taxon>
        <taxon>Chordata</taxon>
        <taxon>Craniata</taxon>
        <taxon>Vertebrata</taxon>
        <taxon>Euteleostomi</taxon>
        <taxon>Actinopterygii</taxon>
        <taxon>Neopterygii</taxon>
        <taxon>Teleostei</taxon>
        <taxon>Neoteleostei</taxon>
        <taxon>Acanthomorphata</taxon>
        <taxon>Anabantaria</taxon>
        <taxon>Anabantiformes</taxon>
        <taxon>Channoidei</taxon>
        <taxon>Channidae</taxon>
        <taxon>Channa</taxon>
    </lineage>
</organism>
<dbReference type="Proteomes" id="UP000503349">
    <property type="component" value="Chromosome 12"/>
</dbReference>
<protein>
    <submittedName>
        <fullName evidence="1">Uncharacterized protein</fullName>
    </submittedName>
</protein>
<dbReference type="AlphaFoldDB" id="A0A6G1Q2R1"/>
<reference evidence="1 2" key="1">
    <citation type="submission" date="2019-02" db="EMBL/GenBank/DDBJ databases">
        <title>Opniocepnalus argus genome.</title>
        <authorList>
            <person name="Zhou C."/>
            <person name="Xiao S."/>
        </authorList>
    </citation>
    <scope>NUCLEOTIDE SEQUENCE [LARGE SCALE GENOMIC DNA]</scope>
    <source>
        <strain evidence="1">OARG1902GOOAL</strain>
        <tissue evidence="1">Muscle</tissue>
    </source>
</reference>
<evidence type="ECO:0000313" key="2">
    <source>
        <dbReference type="Proteomes" id="UP000503349"/>
    </source>
</evidence>
<keyword evidence="2" id="KW-1185">Reference proteome</keyword>
<dbReference type="EMBL" id="CM015723">
    <property type="protein sequence ID" value="KAF3696653.1"/>
    <property type="molecule type" value="Genomic_DNA"/>
</dbReference>
<proteinExistence type="predicted"/>
<sequence>MCACAFVNICVCVCGGLEGGSDPMKGLVAGIHEYFNILASSHIALCQALISPHATGNREKEGRQQEE</sequence>
<evidence type="ECO:0000313" key="1">
    <source>
        <dbReference type="EMBL" id="KAF3696653.1"/>
    </source>
</evidence>
<reference evidence="2" key="2">
    <citation type="submission" date="2019-02" db="EMBL/GenBank/DDBJ databases">
        <title>Opniocepnalus argus Var Kimnra genome.</title>
        <authorList>
            <person name="Zhou C."/>
            <person name="Xiao S."/>
        </authorList>
    </citation>
    <scope>NUCLEOTIDE SEQUENCE [LARGE SCALE GENOMIC DNA]</scope>
</reference>
<accession>A0A6G1Q2R1</accession>
<gene>
    <name evidence="1" type="ORF">EXN66_Car012331</name>
</gene>